<dbReference type="Proteomes" id="UP000192903">
    <property type="component" value="Unassembled WGS sequence"/>
</dbReference>
<dbReference type="EMBL" id="FXAF01000006">
    <property type="protein sequence ID" value="SMF51873.1"/>
    <property type="molecule type" value="Genomic_DNA"/>
</dbReference>
<evidence type="ECO:0000313" key="1">
    <source>
        <dbReference type="EMBL" id="SMF51873.1"/>
    </source>
</evidence>
<dbReference type="AlphaFoldDB" id="A0A1X7FHK0"/>
<protein>
    <submittedName>
        <fullName evidence="1">Predicted transcriptional regulator</fullName>
    </submittedName>
</protein>
<organism evidence="1 2">
    <name type="scientific">Xaviernesmea oryzae</name>
    <dbReference type="NCBI Taxonomy" id="464029"/>
    <lineage>
        <taxon>Bacteria</taxon>
        <taxon>Pseudomonadati</taxon>
        <taxon>Pseudomonadota</taxon>
        <taxon>Alphaproteobacteria</taxon>
        <taxon>Hyphomicrobiales</taxon>
        <taxon>Rhizobiaceae</taxon>
        <taxon>Rhizobium/Agrobacterium group</taxon>
        <taxon>Xaviernesmea</taxon>
    </lineage>
</organism>
<reference evidence="2" key="1">
    <citation type="submission" date="2017-04" db="EMBL/GenBank/DDBJ databases">
        <authorList>
            <person name="Varghese N."/>
            <person name="Submissions S."/>
        </authorList>
    </citation>
    <scope>NUCLEOTIDE SEQUENCE [LARGE SCALE GENOMIC DNA]</scope>
    <source>
        <strain evidence="2">B4P</strain>
    </source>
</reference>
<name>A0A1X7FHK0_9HYPH</name>
<accession>A0A1X7FHK0</accession>
<dbReference type="GO" id="GO:0006355">
    <property type="term" value="P:regulation of DNA-templated transcription"/>
    <property type="evidence" value="ECO:0007669"/>
    <property type="project" value="InterPro"/>
</dbReference>
<dbReference type="SUPFAM" id="SSF47598">
    <property type="entry name" value="Ribbon-helix-helix"/>
    <property type="match status" value="1"/>
</dbReference>
<proteinExistence type="predicted"/>
<dbReference type="STRING" id="464029.SAMN02982989_3069"/>
<dbReference type="OrthoDB" id="7359471at2"/>
<sequence length="86" mass="9333">MTVTTRITVEISDKVKAGLDRLADNTDQSPSHLASEAIAAYVDHELAVIDGIKRGIADMSGNRVVPHDEAMAEIFSIIDKAQSQRQ</sequence>
<keyword evidence="2" id="KW-1185">Reference proteome</keyword>
<evidence type="ECO:0000313" key="2">
    <source>
        <dbReference type="Proteomes" id="UP000192903"/>
    </source>
</evidence>
<dbReference type="InterPro" id="IPR010985">
    <property type="entry name" value="Ribbon_hlx_hlx"/>
</dbReference>
<dbReference type="RefSeq" id="WP_085423163.1">
    <property type="nucleotide sequence ID" value="NZ_FXAF01000006.1"/>
</dbReference>
<gene>
    <name evidence="1" type="ORF">SAMN02982989_3069</name>
</gene>